<dbReference type="Pfam" id="PF19264">
    <property type="entry name" value="DUF5907"/>
    <property type="match status" value="5"/>
</dbReference>
<dbReference type="InterPro" id="IPR047002">
    <property type="entry name" value="Tcp10_C_sf"/>
</dbReference>
<accession>A0A1M3KYY3</accession>
<gene>
    <name evidence="2" type="ORF">BGO89_07060</name>
</gene>
<reference evidence="2 3" key="1">
    <citation type="submission" date="2016-09" db="EMBL/GenBank/DDBJ databases">
        <title>Genome-resolved meta-omics ties microbial dynamics to process performance in biotechnology for thiocyanate degradation.</title>
        <authorList>
            <person name="Kantor R.S."/>
            <person name="Huddy R.J."/>
            <person name="Iyer R."/>
            <person name="Thomas B.C."/>
            <person name="Brown C.T."/>
            <person name="Anantharaman K."/>
            <person name="Tringe S."/>
            <person name="Hettich R.L."/>
            <person name="Harrison S.T."/>
            <person name="Banfield J.F."/>
        </authorList>
    </citation>
    <scope>NUCLEOTIDE SEQUENCE [LARGE SCALE GENOMIC DNA]</scope>
    <source>
        <strain evidence="2">59-99</strain>
    </source>
</reference>
<name>A0A1M3KYY3_9BACT</name>
<dbReference type="PANTHER" id="PTHR36912:SF2">
    <property type="entry name" value="ANTIGEN 332, DBL-LIKE PROTEIN"/>
    <property type="match status" value="1"/>
</dbReference>
<dbReference type="EMBL" id="MKVH01000021">
    <property type="protein sequence ID" value="OJX57724.1"/>
    <property type="molecule type" value="Genomic_DNA"/>
</dbReference>
<feature type="chain" id="PRO_5012476983" evidence="1">
    <location>
        <begin position="27"/>
        <end position="1692"/>
    </location>
</feature>
<comment type="caution">
    <text evidence="2">The sequence shown here is derived from an EMBL/GenBank/DDBJ whole genome shotgun (WGS) entry which is preliminary data.</text>
</comment>
<dbReference type="Gene3D" id="2.60.450.20">
    <property type="match status" value="1"/>
</dbReference>
<organism evidence="2 3">
    <name type="scientific">Candidatus Kapaibacterium thiocyanatum</name>
    <dbReference type="NCBI Taxonomy" id="1895771"/>
    <lineage>
        <taxon>Bacteria</taxon>
        <taxon>Pseudomonadati</taxon>
        <taxon>Candidatus Kapaibacteriota</taxon>
        <taxon>Candidatus Kapaibacteriia</taxon>
        <taxon>Candidatus Kapaibacteriales</taxon>
        <taxon>Candidatus Kapaibacteriaceae</taxon>
        <taxon>Candidatus Kapaibacterium</taxon>
    </lineage>
</organism>
<dbReference type="STRING" id="1895771.BGO89_07060"/>
<protein>
    <submittedName>
        <fullName evidence="2">Uncharacterized protein</fullName>
    </submittedName>
</protein>
<keyword evidence="1" id="KW-0732">Signal</keyword>
<dbReference type="InterPro" id="IPR045571">
    <property type="entry name" value="DUF5907"/>
</dbReference>
<feature type="signal peptide" evidence="1">
    <location>
        <begin position="1"/>
        <end position="26"/>
    </location>
</feature>
<sequence>MGAHMKNLALAIACAACILVGETAHAQQNQPRTFSYQGLLTDGGGQPVPEGSHTVAFALYDVASGGTAVWSETHTVNTFTGVFDVVLGISTPLTMAFDRQYWLALSIDGGAELQQRLALTSVPYAMNAQVADTAYALSPSVRGIVRTINGREGDVTMTGSGGTTVVRTGDTIRIGSTPDGVKTLVSSDNSVAVTSGSGPDVSLDVAANAITTVKIADRSVTTVKLADGSVTTSKLADTSVTTSKLADGSVTTPKLADGSVTTVKLADGSVTTAKLADGSVTTVKLADGSVTTAKLADGSVTTAKLADGSVTTAKLADGSVTTAKLADGSVTTAKLAPGSITTRIVEDTSITLAKLSPTGVTAGMYGDSTKSAVITVDTKGRITAAREATITGTQPGGPAGGDLTGTYPNPSLRDGSITTVAIADSSVGTPAIAPGAVTTLKLADGAVTTLALQDGSITTLKFAAGAVRTSKIQDSAVTSDKMTSTGVAPGTYGNATQTQLVTVDEAGRVTSMRSVDIRGVEPGNAAGGDLTGSYPNPRLADSSVTTSKFADSSVTTAKLAAGSVTTPKIADGSVTTSKLADVNVTTSKLADVNVTTSKLADGNVTTSKLADVNVTTSKLADGSVTTPKLADGSVTTPKVADDAVTSQKMSPTGVASGAYGDAQHAARITVDTAGRVTTAQDVLVRTVTPGGPAGGDLTGTYPDPQVAMSTVVTSKLADSAVTTSKLADANVTTPALASGAVTSQKMSPTGTAGTYGDSSHVARLTIDRAGRTTTAQDVLITNVEPGGPAGGDLSGTYPNPSIAPGAVTTIKLADGSVTTPKLADGNVTTVKLADSAVTTVKVADGNVTTSKLADVNVTTVKLADGNVTTAKLADANVTTAKLADDAVTSQKMSPTGVSVGTYGDSTYVASLTVEASGRVTQAQNVLARGVPPGGPAGGVLTGTYSAPTFAATSGNTIANVINNASTTSLIDIAHGGTGAATILGARTALLPTQTADETFLRTDGTNASWSGINAAFGRGTANRVAIYMAARTLKADNWFIDPVLNTMGIGTQRTDATLNFADLSGQQLAVQSSGPYSSSIGTYPNEMRLTTIPGADHSIEANNGAGTTQNMIIRTNPSGEGRYTVVRNGQPVSALAGSEAHLELYSANSGNPRMETRLSFTQDGQYAGRISYRAASTNGPGQFIFSSHNDAPTSIEHNGTLSMIGSAQDAFITPTSGSSVIYFDSTSRKVLASENGGPFKALNPFGQYVQLNLPFTNWASEDTVSDRSKYLFDVAYASTAPMGPARGARIEGISTAPGNNFANGVHIEVTRVGNGVPRAVVGKGDMIIDSVHGYIIDYSNMKFWRGVSGGTNMYLGGNTGTVPGNTNTIGIGFNALSPMVGNDNIGIGYLAGMILSGGSNNILIGEGALYSSPAASPVTADDNVAVGYMARGRATKTARRTTAVGASTLAIGTTDSLNIAIGQSAGTQIGTGSRNVLIGKDAGMNLTTGNSNVFLGRGVSYGATATSANVAVGRDAGGTGVGLDSMVSIGALHSYTGAMSHGGGVLGARANLQTDSGMVLGGNGGAGYPNVGIGTTKPKRRLDVNGDIIIGTNGTVIEDIIKYPYTLPFGTTPQAFTANQEVILEVPVPGAKVGASVAVTLRADPGNYFQEITTFTGWAYVPVNGTVRFALQPAVYNYTKNTDMPIVITIIQ</sequence>
<dbReference type="Gene3D" id="2.160.10.20">
    <property type="entry name" value="Insect antifreeze protein"/>
    <property type="match status" value="1"/>
</dbReference>
<dbReference type="Proteomes" id="UP000184233">
    <property type="component" value="Unassembled WGS sequence"/>
</dbReference>
<evidence type="ECO:0000313" key="2">
    <source>
        <dbReference type="EMBL" id="OJX57724.1"/>
    </source>
</evidence>
<proteinExistence type="predicted"/>
<evidence type="ECO:0000313" key="3">
    <source>
        <dbReference type="Proteomes" id="UP000184233"/>
    </source>
</evidence>
<dbReference type="PANTHER" id="PTHR36912">
    <property type="entry name" value="ANTIGEN 332, DBL-LIKE PROTEIN-RELATED"/>
    <property type="match status" value="1"/>
</dbReference>
<evidence type="ECO:0000256" key="1">
    <source>
        <dbReference type="SAM" id="SignalP"/>
    </source>
</evidence>